<dbReference type="SUPFAM" id="SSF57850">
    <property type="entry name" value="RING/U-box"/>
    <property type="match status" value="1"/>
</dbReference>
<evidence type="ECO:0000256" key="3">
    <source>
        <dbReference type="ARBA" id="ARBA00022833"/>
    </source>
</evidence>
<dbReference type="InterPro" id="IPR017907">
    <property type="entry name" value="Znf_RING_CS"/>
</dbReference>
<evidence type="ECO:0000256" key="1">
    <source>
        <dbReference type="ARBA" id="ARBA00022723"/>
    </source>
</evidence>
<accession>A0A7I8W9D6</accession>
<keyword evidence="3" id="KW-0862">Zinc</keyword>
<dbReference type="InterPro" id="IPR047153">
    <property type="entry name" value="TRIM45/56/19-like"/>
</dbReference>
<dbReference type="GO" id="GO:0008270">
    <property type="term" value="F:zinc ion binding"/>
    <property type="evidence" value="ECO:0007669"/>
    <property type="project" value="UniProtKB-KW"/>
</dbReference>
<dbReference type="PROSITE" id="PS00518">
    <property type="entry name" value="ZF_RING_1"/>
    <property type="match status" value="1"/>
</dbReference>
<evidence type="ECO:0000256" key="4">
    <source>
        <dbReference type="PROSITE-ProRule" id="PRU00175"/>
    </source>
</evidence>
<dbReference type="PANTHER" id="PTHR25462:SF291">
    <property type="entry name" value="E3 UBIQUITIN-PROTEIN LIGASE TRIM45"/>
    <property type="match status" value="1"/>
</dbReference>
<dbReference type="PANTHER" id="PTHR25462">
    <property type="entry name" value="BONUS, ISOFORM C-RELATED"/>
    <property type="match status" value="1"/>
</dbReference>
<sequence length="602" mass="69948">MASLESSVSVNSEQLVCSICLESWVHRTPRLLPCAHTFCHNCLEDLVKTVRNGKFDCPTCRKSTQFATVSEFPVNFYFSDLKDYQGIVRQNSVNTLCPIHNSSASLICETCNYAAVCRACTALHPGHELRGLQEFLETAKMDLYSKKLDFEKEKERLIVLARKELERRKEKLDNDYNDLCKQISHQTYNLIKPFDKLYERNFTLDDAKNLYDITMNYLSTKWHKWIDYEQNSCGIVEVKTREINWFVPSCMEKTGKEDEKDFSLSIPRQTSAINHQQGVSVKTILTSSTLTNSKILPSTEVDFVEKDNQLCISENNNFYNSPPIRQEEHQKSYLKQAKAETKSYKSQEVTCCCCTENIRNISATALGLFVHYKVGEHRFVHLHNPDNYNLLQEINFPYKSISYDENNKYLFALDTDDQILFCKCQSSTEEMIFTFWQSMNESWKSIISDQKSLLVLQNDEELYLFDVMYDQTAPELYGNQTAYDNFEKSSGVCFIDRRTLILADKKENCLHQILIGRDKTITKSKLDYPLIKPLSVAYSQRNREIIVGHGMLPKYKITIINHMNNSVVRDILLSYQPKRLAYFDDLQMLYVLGGDELHSYYL</sequence>
<keyword evidence="2 4" id="KW-0863">Zinc-finger</keyword>
<keyword evidence="7" id="KW-1185">Reference proteome</keyword>
<dbReference type="EMBL" id="CAJFCJ010000023">
    <property type="protein sequence ID" value="CAD5124753.1"/>
    <property type="molecule type" value="Genomic_DNA"/>
</dbReference>
<protein>
    <recommendedName>
        <fullName evidence="5">RING-type domain-containing protein</fullName>
    </recommendedName>
</protein>
<dbReference type="InterPro" id="IPR027370">
    <property type="entry name" value="Znf-RING_euk"/>
</dbReference>
<dbReference type="SUPFAM" id="SSF50969">
    <property type="entry name" value="YVTN repeat-like/Quinoprotein amine dehydrogenase"/>
    <property type="match status" value="1"/>
</dbReference>
<comment type="caution">
    <text evidence="6">The sequence shown here is derived from an EMBL/GenBank/DDBJ whole genome shotgun (WGS) entry which is preliminary data.</text>
</comment>
<dbReference type="AlphaFoldDB" id="A0A7I8W9D6"/>
<reference evidence="6 7" key="1">
    <citation type="submission" date="2020-08" db="EMBL/GenBank/DDBJ databases">
        <authorList>
            <person name="Hejnol A."/>
        </authorList>
    </citation>
    <scope>NUCLEOTIDE SEQUENCE [LARGE SCALE GENOMIC DNA]</scope>
</reference>
<evidence type="ECO:0000259" key="5">
    <source>
        <dbReference type="PROSITE" id="PS50089"/>
    </source>
</evidence>
<feature type="domain" description="RING-type" evidence="5">
    <location>
        <begin position="17"/>
        <end position="61"/>
    </location>
</feature>
<dbReference type="Proteomes" id="UP000549394">
    <property type="component" value="Unassembled WGS sequence"/>
</dbReference>
<dbReference type="GO" id="GO:0061630">
    <property type="term" value="F:ubiquitin protein ligase activity"/>
    <property type="evidence" value="ECO:0007669"/>
    <property type="project" value="TreeGrafter"/>
</dbReference>
<dbReference type="PROSITE" id="PS50089">
    <property type="entry name" value="ZF_RING_2"/>
    <property type="match status" value="1"/>
</dbReference>
<evidence type="ECO:0000313" key="6">
    <source>
        <dbReference type="EMBL" id="CAD5124753.1"/>
    </source>
</evidence>
<proteinExistence type="predicted"/>
<dbReference type="OrthoDB" id="111250at2759"/>
<dbReference type="InterPro" id="IPR011044">
    <property type="entry name" value="Quino_amine_DH_bsu"/>
</dbReference>
<dbReference type="SUPFAM" id="SSF57845">
    <property type="entry name" value="B-box zinc-binding domain"/>
    <property type="match status" value="1"/>
</dbReference>
<gene>
    <name evidence="6" type="ORF">DGYR_LOCUS12243</name>
</gene>
<organism evidence="6 7">
    <name type="scientific">Dimorphilus gyrociliatus</name>
    <dbReference type="NCBI Taxonomy" id="2664684"/>
    <lineage>
        <taxon>Eukaryota</taxon>
        <taxon>Metazoa</taxon>
        <taxon>Spiralia</taxon>
        <taxon>Lophotrochozoa</taxon>
        <taxon>Annelida</taxon>
        <taxon>Polychaeta</taxon>
        <taxon>Polychaeta incertae sedis</taxon>
        <taxon>Dinophilidae</taxon>
        <taxon>Dimorphilus</taxon>
    </lineage>
</organism>
<dbReference type="InterPro" id="IPR013083">
    <property type="entry name" value="Znf_RING/FYVE/PHD"/>
</dbReference>
<dbReference type="InterPro" id="IPR001841">
    <property type="entry name" value="Znf_RING"/>
</dbReference>
<dbReference type="Pfam" id="PF13445">
    <property type="entry name" value="zf-RING_UBOX"/>
    <property type="match status" value="1"/>
</dbReference>
<evidence type="ECO:0000256" key="2">
    <source>
        <dbReference type="ARBA" id="ARBA00022771"/>
    </source>
</evidence>
<dbReference type="Gene3D" id="3.30.40.10">
    <property type="entry name" value="Zinc/RING finger domain, C3HC4 (zinc finger)"/>
    <property type="match status" value="1"/>
</dbReference>
<dbReference type="SMART" id="SM00184">
    <property type="entry name" value="RING"/>
    <property type="match status" value="1"/>
</dbReference>
<keyword evidence="1" id="KW-0479">Metal-binding</keyword>
<evidence type="ECO:0000313" key="7">
    <source>
        <dbReference type="Proteomes" id="UP000549394"/>
    </source>
</evidence>
<name>A0A7I8W9D6_9ANNE</name>